<feature type="transmembrane region" description="Helical" evidence="6">
    <location>
        <begin position="68"/>
        <end position="90"/>
    </location>
</feature>
<comment type="subcellular location">
    <subcellularLocation>
        <location evidence="1">Membrane</location>
        <topology evidence="1">Multi-pass membrane protein</topology>
    </subcellularLocation>
</comment>
<feature type="domain" description="GtrA/DPMS transmembrane" evidence="7">
    <location>
        <begin position="37"/>
        <end position="137"/>
    </location>
</feature>
<dbReference type="GO" id="GO:0000271">
    <property type="term" value="P:polysaccharide biosynthetic process"/>
    <property type="evidence" value="ECO:0007669"/>
    <property type="project" value="InterPro"/>
</dbReference>
<dbReference type="GO" id="GO:0005886">
    <property type="term" value="C:plasma membrane"/>
    <property type="evidence" value="ECO:0007669"/>
    <property type="project" value="TreeGrafter"/>
</dbReference>
<dbReference type="EMBL" id="JAFLEQ010000016">
    <property type="protein sequence ID" value="MBN9644844.1"/>
    <property type="molecule type" value="Genomic_DNA"/>
</dbReference>
<keyword evidence="9" id="KW-1185">Reference proteome</keyword>
<dbReference type="AlphaFoldDB" id="A0A939E0S1"/>
<dbReference type="PANTHER" id="PTHR38459:SF1">
    <property type="entry name" value="PROPHAGE BACTOPRENOL-LINKED GLUCOSE TRANSLOCASE HOMOLOG"/>
    <property type="match status" value="1"/>
</dbReference>
<reference evidence="8" key="1">
    <citation type="submission" date="2021-03" db="EMBL/GenBank/DDBJ databases">
        <authorList>
            <person name="Sun Q."/>
        </authorList>
    </citation>
    <scope>NUCLEOTIDE SEQUENCE</scope>
    <source>
        <strain evidence="8">CCM 8862</strain>
    </source>
</reference>
<feature type="transmembrane region" description="Helical" evidence="6">
    <location>
        <begin position="30"/>
        <end position="47"/>
    </location>
</feature>
<dbReference type="Pfam" id="PF04138">
    <property type="entry name" value="GtrA_DPMS_TM"/>
    <property type="match status" value="1"/>
</dbReference>
<comment type="caution">
    <text evidence="8">The sequence shown here is derived from an EMBL/GenBank/DDBJ whole genome shotgun (WGS) entry which is preliminary data.</text>
</comment>
<dbReference type="PANTHER" id="PTHR38459">
    <property type="entry name" value="PROPHAGE BACTOPRENOL-LINKED GLUCOSE TRANSLOCASE HOMOLOG"/>
    <property type="match status" value="1"/>
</dbReference>
<protein>
    <submittedName>
        <fullName evidence="8">GtrA family protein</fullName>
    </submittedName>
</protein>
<proteinExistence type="inferred from homology"/>
<feature type="transmembrane region" description="Helical" evidence="6">
    <location>
        <begin position="113"/>
        <end position="131"/>
    </location>
</feature>
<evidence type="ECO:0000313" key="9">
    <source>
        <dbReference type="Proteomes" id="UP000664332"/>
    </source>
</evidence>
<accession>A0A939E0S1</accession>
<keyword evidence="5 6" id="KW-0472">Membrane</keyword>
<sequence length="140" mass="16026">MVVVCNKVGSGFGVHEQDAFVNLLGTAYNIRYHHVFFTIAFLVANTWNYQLNRMWTFRGNRRGWWREFFPFLLTGIGALMVSLVVMTLLMNPNSPLALPADVFDDSTGFRTKLYWASLIAIAVATPVNFIVNKLWTFRAK</sequence>
<comment type="similarity">
    <text evidence="2">Belongs to the GtrA family.</text>
</comment>
<organism evidence="8 9">
    <name type="scientific">Corynebacterium mendelii</name>
    <dbReference type="NCBI Taxonomy" id="2765362"/>
    <lineage>
        <taxon>Bacteria</taxon>
        <taxon>Bacillati</taxon>
        <taxon>Actinomycetota</taxon>
        <taxon>Actinomycetes</taxon>
        <taxon>Mycobacteriales</taxon>
        <taxon>Corynebacteriaceae</taxon>
        <taxon>Corynebacterium</taxon>
    </lineage>
</organism>
<keyword evidence="3 6" id="KW-0812">Transmembrane</keyword>
<dbReference type="Proteomes" id="UP000664332">
    <property type="component" value="Unassembled WGS sequence"/>
</dbReference>
<evidence type="ECO:0000256" key="1">
    <source>
        <dbReference type="ARBA" id="ARBA00004141"/>
    </source>
</evidence>
<evidence type="ECO:0000259" key="7">
    <source>
        <dbReference type="Pfam" id="PF04138"/>
    </source>
</evidence>
<dbReference type="InterPro" id="IPR007267">
    <property type="entry name" value="GtrA_DPMS_TM"/>
</dbReference>
<evidence type="ECO:0000256" key="5">
    <source>
        <dbReference type="ARBA" id="ARBA00023136"/>
    </source>
</evidence>
<gene>
    <name evidence="8" type="ORF">JZY06_09515</name>
</gene>
<name>A0A939E0S1_9CORY</name>
<keyword evidence="4 6" id="KW-1133">Transmembrane helix</keyword>
<evidence type="ECO:0000256" key="2">
    <source>
        <dbReference type="ARBA" id="ARBA00009399"/>
    </source>
</evidence>
<evidence type="ECO:0000256" key="4">
    <source>
        <dbReference type="ARBA" id="ARBA00022989"/>
    </source>
</evidence>
<dbReference type="InterPro" id="IPR051401">
    <property type="entry name" value="GtrA_CellWall_Glycosyl"/>
</dbReference>
<evidence type="ECO:0000256" key="6">
    <source>
        <dbReference type="SAM" id="Phobius"/>
    </source>
</evidence>
<evidence type="ECO:0000313" key="8">
    <source>
        <dbReference type="EMBL" id="MBN9644844.1"/>
    </source>
</evidence>
<evidence type="ECO:0000256" key="3">
    <source>
        <dbReference type="ARBA" id="ARBA00022692"/>
    </source>
</evidence>